<dbReference type="KEGG" id="gce:KYE46_08095"/>
<dbReference type="AlphaFoldDB" id="A0A8F6TYA9"/>
<gene>
    <name evidence="2" type="ORF">KYE46_08095</name>
</gene>
<protein>
    <recommendedName>
        <fullName evidence="1">HEPN/Toprim N-terminal domain-containing protein</fullName>
    </recommendedName>
</protein>
<name>A0A8F6TYA9_9RHOB</name>
<dbReference type="EMBL" id="CP079194">
    <property type="protein sequence ID" value="QXT41156.1"/>
    <property type="molecule type" value="Genomic_DNA"/>
</dbReference>
<evidence type="ECO:0000313" key="3">
    <source>
        <dbReference type="Proteomes" id="UP000825009"/>
    </source>
</evidence>
<dbReference type="CDD" id="cd01029">
    <property type="entry name" value="TOPRIM_primases"/>
    <property type="match status" value="1"/>
</dbReference>
<sequence>MDSWKSSVPDHMISLFQENERDKFPNKDYPEEEWTTTIYKARKEDVLLRLELMGVTLERAKAVFEQWRLEELDMYTEWLSEGNDWATDTKEALEQFTINEWMRRVPAVIRDRYSSDRKNEPEDEIERRMHSTSYDDGWLFFACEDVRFVYRLILEARPETEWISLDISNLLDGGYYDEDVKLISESRKPDALERSILEPVVIMAEGKTDIRALQASLEALYPSVAELFSFFDHDTLSVDGGANFLSKFLKAFAAARTPVKIVAVFDNDAAGRMEFQRLERLTLPSNIRALCLPEIEFARAYPTVGPQGTHKMDINGDAVGIELLMGQHNLCDGDGELFPIRWTQYYSGSKSYQGEVSDKDAVQKAFFKDIAAPRDSMAARKKFPELDLLWRTIFERLN</sequence>
<reference evidence="2 3" key="1">
    <citation type="submission" date="2021-07" db="EMBL/GenBank/DDBJ databases">
        <title>A novel Jannaschia species isolated from marine dinoflagellate Ceratoperidinium margalefii.</title>
        <authorList>
            <person name="Jiang Y."/>
            <person name="Li Z."/>
        </authorList>
    </citation>
    <scope>NUCLEOTIDE SEQUENCE [LARGE SCALE GENOMIC DNA]</scope>
    <source>
        <strain evidence="2 3">J12C1-MA-4</strain>
    </source>
</reference>
<dbReference type="Proteomes" id="UP000825009">
    <property type="component" value="Chromosome"/>
</dbReference>
<organism evidence="2 3">
    <name type="scientific">Gymnodinialimonas ceratoperidinii</name>
    <dbReference type="NCBI Taxonomy" id="2856823"/>
    <lineage>
        <taxon>Bacteria</taxon>
        <taxon>Pseudomonadati</taxon>
        <taxon>Pseudomonadota</taxon>
        <taxon>Alphaproteobacteria</taxon>
        <taxon>Rhodobacterales</taxon>
        <taxon>Paracoccaceae</taxon>
        <taxon>Gymnodinialimonas</taxon>
    </lineage>
</organism>
<proteinExistence type="predicted"/>
<keyword evidence="3" id="KW-1185">Reference proteome</keyword>
<evidence type="ECO:0000313" key="2">
    <source>
        <dbReference type="EMBL" id="QXT41156.1"/>
    </source>
</evidence>
<dbReference type="InterPro" id="IPR034154">
    <property type="entry name" value="TOPRIM_DnaG/twinkle"/>
</dbReference>
<dbReference type="InterPro" id="IPR041487">
    <property type="entry name" value="HEPN/Toprim-NTD1"/>
</dbReference>
<evidence type="ECO:0000259" key="1">
    <source>
        <dbReference type="Pfam" id="PF18871"/>
    </source>
</evidence>
<feature type="domain" description="HEPN/Toprim N-terminal" evidence="1">
    <location>
        <begin position="9"/>
        <end position="179"/>
    </location>
</feature>
<dbReference type="Pfam" id="PF18871">
    <property type="entry name" value="HEPN_Toprim_N"/>
    <property type="match status" value="1"/>
</dbReference>
<accession>A0A8F6TYA9</accession>